<organism evidence="1 2">
    <name type="scientific">Schizopora paradoxa</name>
    <dbReference type="NCBI Taxonomy" id="27342"/>
    <lineage>
        <taxon>Eukaryota</taxon>
        <taxon>Fungi</taxon>
        <taxon>Dikarya</taxon>
        <taxon>Basidiomycota</taxon>
        <taxon>Agaricomycotina</taxon>
        <taxon>Agaricomycetes</taxon>
        <taxon>Hymenochaetales</taxon>
        <taxon>Schizoporaceae</taxon>
        <taxon>Schizopora</taxon>
    </lineage>
</organism>
<proteinExistence type="predicted"/>
<dbReference type="Proteomes" id="UP000053477">
    <property type="component" value="Unassembled WGS sequence"/>
</dbReference>
<sequence length="143" mass="15338">MAELDFKAPILKSSQSPFFKDATDATFNFTKAGDSDPALGPYGKFKLATLQGSAEATLFTLPDDLTGDTQLKTLQTTTFNWNTIDLSKQLILDGEVVLSGKQKKVTVSFYKPDDGTLVAALVGDVTAGFSGFARVVSFTWTPA</sequence>
<dbReference type="AlphaFoldDB" id="A0A0H2RN12"/>
<protein>
    <submittedName>
        <fullName evidence="1">Uncharacterized protein</fullName>
    </submittedName>
</protein>
<evidence type="ECO:0000313" key="1">
    <source>
        <dbReference type="EMBL" id="KLO10843.1"/>
    </source>
</evidence>
<keyword evidence="2" id="KW-1185">Reference proteome</keyword>
<reference evidence="1 2" key="1">
    <citation type="submission" date="2015-04" db="EMBL/GenBank/DDBJ databases">
        <title>Complete genome sequence of Schizopora paradoxa KUC8140, a cosmopolitan wood degrader in East Asia.</title>
        <authorList>
            <consortium name="DOE Joint Genome Institute"/>
            <person name="Min B."/>
            <person name="Park H."/>
            <person name="Jang Y."/>
            <person name="Kim J.-J."/>
            <person name="Kim K.H."/>
            <person name="Pangilinan J."/>
            <person name="Lipzen A."/>
            <person name="Riley R."/>
            <person name="Grigoriev I.V."/>
            <person name="Spatafora J.W."/>
            <person name="Choi I.-G."/>
        </authorList>
    </citation>
    <scope>NUCLEOTIDE SEQUENCE [LARGE SCALE GENOMIC DNA]</scope>
    <source>
        <strain evidence="1 2">KUC8140</strain>
    </source>
</reference>
<accession>A0A0H2RN12</accession>
<dbReference type="EMBL" id="KQ086015">
    <property type="protein sequence ID" value="KLO10843.1"/>
    <property type="molecule type" value="Genomic_DNA"/>
</dbReference>
<dbReference type="InParanoid" id="A0A0H2RN12"/>
<gene>
    <name evidence="1" type="ORF">SCHPADRAFT_498245</name>
</gene>
<name>A0A0H2RN12_9AGAM</name>
<evidence type="ECO:0000313" key="2">
    <source>
        <dbReference type="Proteomes" id="UP000053477"/>
    </source>
</evidence>